<organism evidence="1 2">
    <name type="scientific">Conyzicola nivalis</name>
    <dbReference type="NCBI Taxonomy" id="1477021"/>
    <lineage>
        <taxon>Bacteria</taxon>
        <taxon>Bacillati</taxon>
        <taxon>Actinomycetota</taxon>
        <taxon>Actinomycetes</taxon>
        <taxon>Micrococcales</taxon>
        <taxon>Microbacteriaceae</taxon>
        <taxon>Conyzicola</taxon>
    </lineage>
</organism>
<gene>
    <name evidence="1" type="ORF">ABIE21_001373</name>
</gene>
<dbReference type="Proteomes" id="UP001549257">
    <property type="component" value="Unassembled WGS sequence"/>
</dbReference>
<evidence type="ECO:0000313" key="2">
    <source>
        <dbReference type="Proteomes" id="UP001549257"/>
    </source>
</evidence>
<dbReference type="EMBL" id="JBEPSJ010000001">
    <property type="protein sequence ID" value="MET4581883.1"/>
    <property type="molecule type" value="Genomic_DNA"/>
</dbReference>
<proteinExistence type="predicted"/>
<reference evidence="1 2" key="1">
    <citation type="submission" date="2024-06" db="EMBL/GenBank/DDBJ databases">
        <title>Sorghum-associated microbial communities from plants grown in Nebraska, USA.</title>
        <authorList>
            <person name="Schachtman D."/>
        </authorList>
    </citation>
    <scope>NUCLEOTIDE SEQUENCE [LARGE SCALE GENOMIC DNA]</scope>
    <source>
        <strain evidence="1 2">2857</strain>
    </source>
</reference>
<dbReference type="RefSeq" id="WP_354024043.1">
    <property type="nucleotide sequence ID" value="NZ_JBEPSJ010000001.1"/>
</dbReference>
<name>A0ABV2QLY5_9MICO</name>
<sequence>MKTKLDRRPRATDIRLDALSATEWRVCDKRAKASDHLSVLGFIEMRNEHFEVTRMSSPSDLVIFDSLDEARRIFTLYDAGRVHTGKFVV</sequence>
<evidence type="ECO:0000313" key="1">
    <source>
        <dbReference type="EMBL" id="MET4581883.1"/>
    </source>
</evidence>
<protein>
    <submittedName>
        <fullName evidence="1">Uncharacterized protein</fullName>
    </submittedName>
</protein>
<comment type="caution">
    <text evidence="1">The sequence shown here is derived from an EMBL/GenBank/DDBJ whole genome shotgun (WGS) entry which is preliminary data.</text>
</comment>
<keyword evidence="2" id="KW-1185">Reference proteome</keyword>
<accession>A0ABV2QLY5</accession>